<name>A0ABQ8T3Y0_PERAM</name>
<comment type="caution">
    <text evidence="1">The sequence shown here is derived from an EMBL/GenBank/DDBJ whole genome shotgun (WGS) entry which is preliminary data.</text>
</comment>
<keyword evidence="2" id="KW-1185">Reference proteome</keyword>
<dbReference type="PANTHER" id="PTHR47326:SF1">
    <property type="entry name" value="HTH PSQ-TYPE DOMAIN-CONTAINING PROTEIN"/>
    <property type="match status" value="1"/>
</dbReference>
<protein>
    <submittedName>
        <fullName evidence="1">Uncharacterized protein</fullName>
    </submittedName>
</protein>
<dbReference type="Proteomes" id="UP001148838">
    <property type="component" value="Unassembled WGS sequence"/>
</dbReference>
<proteinExistence type="predicted"/>
<dbReference type="PANTHER" id="PTHR47326">
    <property type="entry name" value="TRANSPOSABLE ELEMENT TC3 TRANSPOSASE-LIKE PROTEIN"/>
    <property type="match status" value="1"/>
</dbReference>
<evidence type="ECO:0000313" key="1">
    <source>
        <dbReference type="EMBL" id="KAJ4441206.1"/>
    </source>
</evidence>
<reference evidence="1 2" key="1">
    <citation type="journal article" date="2022" name="Allergy">
        <title>Genome assembly and annotation of Periplaneta americana reveal a comprehensive cockroach allergen profile.</title>
        <authorList>
            <person name="Wang L."/>
            <person name="Xiong Q."/>
            <person name="Saelim N."/>
            <person name="Wang L."/>
            <person name="Nong W."/>
            <person name="Wan A.T."/>
            <person name="Shi M."/>
            <person name="Liu X."/>
            <person name="Cao Q."/>
            <person name="Hui J.H.L."/>
            <person name="Sookrung N."/>
            <person name="Leung T.F."/>
            <person name="Tungtrongchitr A."/>
            <person name="Tsui S.K.W."/>
        </authorList>
    </citation>
    <scope>NUCLEOTIDE SEQUENCE [LARGE SCALE GENOMIC DNA]</scope>
    <source>
        <strain evidence="1">PWHHKU_190912</strain>
    </source>
</reference>
<accession>A0ABQ8T3Y0</accession>
<gene>
    <name evidence="1" type="ORF">ANN_11057</name>
</gene>
<evidence type="ECO:0000313" key="2">
    <source>
        <dbReference type="Proteomes" id="UP001148838"/>
    </source>
</evidence>
<dbReference type="Gene3D" id="3.30.420.10">
    <property type="entry name" value="Ribonuclease H-like superfamily/Ribonuclease H"/>
    <property type="match status" value="1"/>
</dbReference>
<sequence>MAGLCEGGNEPPGSLKASDFGVLQATVTSRYWSDSNQRHYEELATSFGTTTTDRVKSTVTGMIYLDMLQNWLMRQLNEDSNDYISQEDGSPCHYHNTVREYLKVFHTGRKDDALMKWPPRSSDLTPCDFFLWGFVKDIAAVALVNRDKLEYVWGEMDYAWMYAVLAKVETLSICEPLSTVLRYNPHSVSYSILISHNKAAQRPGLSHDRFAIIVMVELLR</sequence>
<dbReference type="EMBL" id="JAJSOF020000015">
    <property type="protein sequence ID" value="KAJ4441206.1"/>
    <property type="molecule type" value="Genomic_DNA"/>
</dbReference>
<organism evidence="1 2">
    <name type="scientific">Periplaneta americana</name>
    <name type="common">American cockroach</name>
    <name type="synonym">Blatta americana</name>
    <dbReference type="NCBI Taxonomy" id="6978"/>
    <lineage>
        <taxon>Eukaryota</taxon>
        <taxon>Metazoa</taxon>
        <taxon>Ecdysozoa</taxon>
        <taxon>Arthropoda</taxon>
        <taxon>Hexapoda</taxon>
        <taxon>Insecta</taxon>
        <taxon>Pterygota</taxon>
        <taxon>Neoptera</taxon>
        <taxon>Polyneoptera</taxon>
        <taxon>Dictyoptera</taxon>
        <taxon>Blattodea</taxon>
        <taxon>Blattoidea</taxon>
        <taxon>Blattidae</taxon>
        <taxon>Blattinae</taxon>
        <taxon>Periplaneta</taxon>
    </lineage>
</organism>
<dbReference type="InterPro" id="IPR036397">
    <property type="entry name" value="RNaseH_sf"/>
</dbReference>